<dbReference type="InterPro" id="IPR011990">
    <property type="entry name" value="TPR-like_helical_dom_sf"/>
</dbReference>
<evidence type="ECO:0000256" key="2">
    <source>
        <dbReference type="ARBA" id="ARBA00023043"/>
    </source>
</evidence>
<dbReference type="Proteomes" id="UP000682733">
    <property type="component" value="Unassembled WGS sequence"/>
</dbReference>
<evidence type="ECO:0000313" key="5">
    <source>
        <dbReference type="EMBL" id="CAF1505321.1"/>
    </source>
</evidence>
<evidence type="ECO:0000313" key="7">
    <source>
        <dbReference type="Proteomes" id="UP000682733"/>
    </source>
</evidence>
<dbReference type="SUPFAM" id="SSF48403">
    <property type="entry name" value="Ankyrin repeat"/>
    <property type="match status" value="1"/>
</dbReference>
<dbReference type="EMBL" id="CAJOBA010056619">
    <property type="protein sequence ID" value="CAF4293654.1"/>
    <property type="molecule type" value="Genomic_DNA"/>
</dbReference>
<evidence type="ECO:0000256" key="3">
    <source>
        <dbReference type="PROSITE-ProRule" id="PRU00339"/>
    </source>
</evidence>
<feature type="repeat" description="TPR" evidence="3">
    <location>
        <begin position="476"/>
        <end position="509"/>
    </location>
</feature>
<evidence type="ECO:0000256" key="4">
    <source>
        <dbReference type="SAM" id="MobiDB-lite"/>
    </source>
</evidence>
<dbReference type="InterPro" id="IPR051070">
    <property type="entry name" value="NF-kappa-B_inhibitor"/>
</dbReference>
<dbReference type="GO" id="GO:0005829">
    <property type="term" value="C:cytosol"/>
    <property type="evidence" value="ECO:0007669"/>
    <property type="project" value="TreeGrafter"/>
</dbReference>
<keyword evidence="3" id="KW-0802">TPR repeat</keyword>
<organism evidence="6 7">
    <name type="scientific">Didymodactylos carnosus</name>
    <dbReference type="NCBI Taxonomy" id="1234261"/>
    <lineage>
        <taxon>Eukaryota</taxon>
        <taxon>Metazoa</taxon>
        <taxon>Spiralia</taxon>
        <taxon>Gnathifera</taxon>
        <taxon>Rotifera</taxon>
        <taxon>Eurotatoria</taxon>
        <taxon>Bdelloidea</taxon>
        <taxon>Philodinida</taxon>
        <taxon>Philodinidae</taxon>
        <taxon>Didymodactylos</taxon>
    </lineage>
</organism>
<dbReference type="SUPFAM" id="SSF48452">
    <property type="entry name" value="TPR-like"/>
    <property type="match status" value="1"/>
</dbReference>
<dbReference type="SMART" id="SM00028">
    <property type="entry name" value="TPR"/>
    <property type="match status" value="2"/>
</dbReference>
<dbReference type="GO" id="GO:0051059">
    <property type="term" value="F:NF-kappaB binding"/>
    <property type="evidence" value="ECO:0007669"/>
    <property type="project" value="TreeGrafter"/>
</dbReference>
<feature type="repeat" description="TPR" evidence="3">
    <location>
        <begin position="516"/>
        <end position="549"/>
    </location>
</feature>
<dbReference type="Pfam" id="PF13424">
    <property type="entry name" value="TPR_12"/>
    <property type="match status" value="1"/>
</dbReference>
<dbReference type="Proteomes" id="UP000677228">
    <property type="component" value="Unassembled WGS sequence"/>
</dbReference>
<protein>
    <submittedName>
        <fullName evidence="6">Uncharacterized protein</fullName>
    </submittedName>
</protein>
<feature type="compositionally biased region" description="Polar residues" evidence="4">
    <location>
        <begin position="70"/>
        <end position="83"/>
    </location>
</feature>
<evidence type="ECO:0000256" key="1">
    <source>
        <dbReference type="ARBA" id="ARBA00022737"/>
    </source>
</evidence>
<dbReference type="Pfam" id="PF12796">
    <property type="entry name" value="Ank_2"/>
    <property type="match status" value="1"/>
</dbReference>
<dbReference type="InterPro" id="IPR036770">
    <property type="entry name" value="Ankyrin_rpt-contain_sf"/>
</dbReference>
<comment type="caution">
    <text evidence="6">The sequence shown here is derived from an EMBL/GenBank/DDBJ whole genome shotgun (WGS) entry which is preliminary data.</text>
</comment>
<name>A0A8S2TP33_9BILA</name>
<dbReference type="GO" id="GO:0071356">
    <property type="term" value="P:cellular response to tumor necrosis factor"/>
    <property type="evidence" value="ECO:0007669"/>
    <property type="project" value="TreeGrafter"/>
</dbReference>
<keyword evidence="1" id="KW-0677">Repeat</keyword>
<dbReference type="InterPro" id="IPR019734">
    <property type="entry name" value="TPR_rpt"/>
</dbReference>
<reference evidence="6" key="1">
    <citation type="submission" date="2021-02" db="EMBL/GenBank/DDBJ databases">
        <authorList>
            <person name="Nowell W R."/>
        </authorList>
    </citation>
    <scope>NUCLEOTIDE SEQUENCE</scope>
</reference>
<dbReference type="PANTHER" id="PTHR46680">
    <property type="entry name" value="NF-KAPPA-B INHIBITOR ALPHA"/>
    <property type="match status" value="1"/>
</dbReference>
<proteinExistence type="predicted"/>
<feature type="region of interest" description="Disordered" evidence="4">
    <location>
        <begin position="70"/>
        <end position="100"/>
    </location>
</feature>
<dbReference type="EMBL" id="CAJNOK010034577">
    <property type="protein sequence ID" value="CAF1505321.1"/>
    <property type="molecule type" value="Genomic_DNA"/>
</dbReference>
<dbReference type="SMART" id="SM00248">
    <property type="entry name" value="ANK"/>
    <property type="match status" value="5"/>
</dbReference>
<dbReference type="PANTHER" id="PTHR46680:SF3">
    <property type="entry name" value="NF-KAPPA-B INHIBITOR CACTUS"/>
    <property type="match status" value="1"/>
</dbReference>
<evidence type="ECO:0000313" key="6">
    <source>
        <dbReference type="EMBL" id="CAF4293654.1"/>
    </source>
</evidence>
<dbReference type="AlphaFoldDB" id="A0A8S2TP33"/>
<dbReference type="InterPro" id="IPR002110">
    <property type="entry name" value="Ankyrin_rpt"/>
</dbReference>
<dbReference type="Gene3D" id="1.25.40.20">
    <property type="entry name" value="Ankyrin repeat-containing domain"/>
    <property type="match status" value="2"/>
</dbReference>
<feature type="non-terminal residue" evidence="6">
    <location>
        <position position="1"/>
    </location>
</feature>
<gene>
    <name evidence="5" type="ORF">OVA965_LOCUS37127</name>
    <name evidence="6" type="ORF">TMI583_LOCUS38185</name>
</gene>
<accession>A0A8S2TP33</accession>
<dbReference type="PROSITE" id="PS50005">
    <property type="entry name" value="TPR"/>
    <property type="match status" value="2"/>
</dbReference>
<dbReference type="Pfam" id="PF13637">
    <property type="entry name" value="Ank_4"/>
    <property type="match status" value="1"/>
</dbReference>
<feature type="compositionally biased region" description="Basic and acidic residues" evidence="4">
    <location>
        <begin position="89"/>
        <end position="100"/>
    </location>
</feature>
<keyword evidence="2" id="KW-0040">ANK repeat</keyword>
<dbReference type="Gene3D" id="1.25.40.10">
    <property type="entry name" value="Tetratricopeptide repeat domain"/>
    <property type="match status" value="1"/>
</dbReference>
<sequence length="570" mass="64274">MALQQSEENKLKDDLEKTEMLNLEGECHAPVGLGLENDGCLMVCQQISEIGSSQTRIRLLTESGNLIESKTRGQISSSNNEESTVAGLQKDKDDTKAHEQNNNRVVDKKEATLELHTISDLNARKLEAGLFCNTPMPSVNGKGSFQYNSSVTGSILSVTANKNQVFYDLEHGNFKEFRATMDHDHTQVVRMRNDRNQTLLHVGVIRDISYVWIRLLLLRNVDPCAQDNDGYTAAHYAVERDDVEMLKALTVRFHLTIKIFSDIEITKIQNRCLEALGIQEFSSELNVFMLACKQQAVNCIKYLHELEIDNFNTKDKYGDTALHYVVSRNNALLTNFLIHEYKMDTNGGDIDRPSVLDIACYNQNLTIQQKLLDHNARSRCLIETQTQPNENITEKENISVPSTIISRLLLQTDGGQEEVTSDVDGNSTSSEQVSNFLEKAGQLVKEENIHDAIKYYEDILNLLIPNPGGIHNSDIAKTYNNLGTVHHRKGNFTLALKNYSKSLQMNLSLNNQSEAARCYANIGLIHAIQNNYTNALEHFQNALDATRLIPVQNKDEIARIEKYIGMLKIQ</sequence>